<evidence type="ECO:0000313" key="3">
    <source>
        <dbReference type="EMBL" id="OIO32935.1"/>
    </source>
</evidence>
<dbReference type="Pfam" id="PF02021">
    <property type="entry name" value="UPF0102"/>
    <property type="match status" value="1"/>
</dbReference>
<dbReference type="AlphaFoldDB" id="A0A1J4VFL2"/>
<dbReference type="InterPro" id="IPR011856">
    <property type="entry name" value="tRNA_endonuc-like_dom_sf"/>
</dbReference>
<dbReference type="EMBL" id="MNVO01000024">
    <property type="protein sequence ID" value="OIO32935.1"/>
    <property type="molecule type" value="Genomic_DNA"/>
</dbReference>
<dbReference type="PANTHER" id="PTHR34039:SF1">
    <property type="entry name" value="UPF0102 PROTEIN YRAN"/>
    <property type="match status" value="1"/>
</dbReference>
<comment type="caution">
    <text evidence="3">The sequence shown here is derived from an EMBL/GenBank/DDBJ whole genome shotgun (WGS) entry which is preliminary data.</text>
</comment>
<dbReference type="Gene3D" id="3.40.1350.10">
    <property type="match status" value="1"/>
</dbReference>
<name>A0A1J4VFL2_9BACT</name>
<dbReference type="Proteomes" id="UP000183206">
    <property type="component" value="Unassembled WGS sequence"/>
</dbReference>
<comment type="similarity">
    <text evidence="1 2">Belongs to the UPF0102 family.</text>
</comment>
<dbReference type="HAMAP" id="MF_00048">
    <property type="entry name" value="UPF0102"/>
    <property type="match status" value="1"/>
</dbReference>
<organism evidence="3 4">
    <name type="scientific">Candidatus Nomurabacteria bacterium CG1_02_47_685</name>
    <dbReference type="NCBI Taxonomy" id="1805282"/>
    <lineage>
        <taxon>Bacteria</taxon>
        <taxon>Candidatus Nomuraibacteriota</taxon>
    </lineage>
</organism>
<proteinExistence type="inferred from homology"/>
<reference evidence="3 4" key="1">
    <citation type="journal article" date="2016" name="Environ. Microbiol.">
        <title>Genomic resolution of a cold subsurface aquifer community provides metabolic insights for novel microbes adapted to high CO concentrations.</title>
        <authorList>
            <person name="Probst A.J."/>
            <person name="Castelle C.J."/>
            <person name="Singh A."/>
            <person name="Brown C.T."/>
            <person name="Anantharaman K."/>
            <person name="Sharon I."/>
            <person name="Hug L.A."/>
            <person name="Burstein D."/>
            <person name="Emerson J.B."/>
            <person name="Thomas B.C."/>
            <person name="Banfield J.F."/>
        </authorList>
    </citation>
    <scope>NUCLEOTIDE SEQUENCE [LARGE SCALE GENOMIC DNA]</scope>
    <source>
        <strain evidence="3">CG1_02_47_685</strain>
    </source>
</reference>
<accession>A0A1J4VFL2</accession>
<sequence length="135" mass="15866">MTDRTNEHIAVGKLGEDIACRYLEEHHFSVIERNYRKQWGEIDIIAKKDRVLRFVEVKTVSRKNLDTISGESGHGYRPEENVHPKKLKRLSRAVQSYLAEKDISAESQWQFDVLAVFLDRDKKQARVRFLENLIL</sequence>
<dbReference type="GO" id="GO:0003676">
    <property type="term" value="F:nucleic acid binding"/>
    <property type="evidence" value="ECO:0007669"/>
    <property type="project" value="InterPro"/>
</dbReference>
<gene>
    <name evidence="3" type="ORF">AUJ44_01355</name>
</gene>
<dbReference type="PANTHER" id="PTHR34039">
    <property type="entry name" value="UPF0102 PROTEIN YRAN"/>
    <property type="match status" value="1"/>
</dbReference>
<evidence type="ECO:0000256" key="1">
    <source>
        <dbReference type="ARBA" id="ARBA00006738"/>
    </source>
</evidence>
<dbReference type="InterPro" id="IPR003509">
    <property type="entry name" value="UPF0102_YraN-like"/>
</dbReference>
<dbReference type="SUPFAM" id="SSF52980">
    <property type="entry name" value="Restriction endonuclease-like"/>
    <property type="match status" value="1"/>
</dbReference>
<evidence type="ECO:0000313" key="4">
    <source>
        <dbReference type="Proteomes" id="UP000183206"/>
    </source>
</evidence>
<evidence type="ECO:0000256" key="2">
    <source>
        <dbReference type="HAMAP-Rule" id="MF_00048"/>
    </source>
</evidence>
<protein>
    <recommendedName>
        <fullName evidence="2">UPF0102 protein AUJ44_01355</fullName>
    </recommendedName>
</protein>
<dbReference type="InterPro" id="IPR011335">
    <property type="entry name" value="Restrct_endonuc-II-like"/>
</dbReference>